<reference evidence="2 3" key="1">
    <citation type="journal article" date="2019" name="Int. J. Syst. Evol. Microbiol.">
        <title>The Global Catalogue of Microorganisms (GCM) 10K type strain sequencing project: providing services to taxonomists for standard genome sequencing and annotation.</title>
        <authorList>
            <consortium name="The Broad Institute Genomics Platform"/>
            <consortium name="The Broad Institute Genome Sequencing Center for Infectious Disease"/>
            <person name="Wu L."/>
            <person name="Ma J."/>
        </authorList>
    </citation>
    <scope>NUCLEOTIDE SEQUENCE [LARGE SCALE GENOMIC DNA]</scope>
    <source>
        <strain evidence="2 3">JCM 14718</strain>
    </source>
</reference>
<accession>A0ABN2FQV0</accession>
<dbReference type="Proteomes" id="UP001500618">
    <property type="component" value="Unassembled WGS sequence"/>
</dbReference>
<sequence length="79" mass="8410">MTATMPAEPTAAADSAPIEGARGECASCRTPIVYRAAHDAWEHVIVRLEPARVGVEMPVFSGAHLATAHDDDAVRSELR</sequence>
<feature type="region of interest" description="Disordered" evidence="1">
    <location>
        <begin position="1"/>
        <end position="20"/>
    </location>
</feature>
<keyword evidence="3" id="KW-1185">Reference proteome</keyword>
<dbReference type="RefSeq" id="WP_163571934.1">
    <property type="nucleotide sequence ID" value="NZ_BAAANY010000001.1"/>
</dbReference>
<protein>
    <submittedName>
        <fullName evidence="2">Uncharacterized protein</fullName>
    </submittedName>
</protein>
<evidence type="ECO:0000313" key="2">
    <source>
        <dbReference type="EMBL" id="GAA1656934.1"/>
    </source>
</evidence>
<proteinExistence type="predicted"/>
<dbReference type="EMBL" id="BAAANY010000001">
    <property type="protein sequence ID" value="GAA1656934.1"/>
    <property type="molecule type" value="Genomic_DNA"/>
</dbReference>
<name>A0ABN2FQV0_9ACTN</name>
<gene>
    <name evidence="2" type="ORF">GCM10009765_03060</name>
</gene>
<evidence type="ECO:0000313" key="3">
    <source>
        <dbReference type="Proteomes" id="UP001500618"/>
    </source>
</evidence>
<evidence type="ECO:0000256" key="1">
    <source>
        <dbReference type="SAM" id="MobiDB-lite"/>
    </source>
</evidence>
<organism evidence="2 3">
    <name type="scientific">Fodinicola feengrottensis</name>
    <dbReference type="NCBI Taxonomy" id="435914"/>
    <lineage>
        <taxon>Bacteria</taxon>
        <taxon>Bacillati</taxon>
        <taxon>Actinomycetota</taxon>
        <taxon>Actinomycetes</taxon>
        <taxon>Mycobacteriales</taxon>
        <taxon>Fodinicola</taxon>
    </lineage>
</organism>
<feature type="compositionally biased region" description="Low complexity" evidence="1">
    <location>
        <begin position="1"/>
        <end position="13"/>
    </location>
</feature>
<comment type="caution">
    <text evidence="2">The sequence shown here is derived from an EMBL/GenBank/DDBJ whole genome shotgun (WGS) entry which is preliminary data.</text>
</comment>